<evidence type="ECO:0000256" key="5">
    <source>
        <dbReference type="ARBA" id="ARBA00023235"/>
    </source>
</evidence>
<dbReference type="OrthoDB" id="9814548at2"/>
<evidence type="ECO:0000256" key="7">
    <source>
        <dbReference type="SAM" id="SignalP"/>
    </source>
</evidence>
<comment type="caution">
    <text evidence="9">The sequence shown here is derived from an EMBL/GenBank/DDBJ whole genome shotgun (WGS) entry which is preliminary data.</text>
</comment>
<dbReference type="Proteomes" id="UP000248745">
    <property type="component" value="Unassembled WGS sequence"/>
</dbReference>
<accession>A0A2W2AV24</accession>
<dbReference type="PROSITE" id="PS50059">
    <property type="entry name" value="FKBP_PPIASE"/>
    <property type="match status" value="1"/>
</dbReference>
<dbReference type="SUPFAM" id="SSF54534">
    <property type="entry name" value="FKBP-like"/>
    <property type="match status" value="2"/>
</dbReference>
<keyword evidence="10" id="KW-1185">Reference proteome</keyword>
<evidence type="ECO:0000313" key="10">
    <source>
        <dbReference type="Proteomes" id="UP000248745"/>
    </source>
</evidence>
<evidence type="ECO:0000256" key="4">
    <source>
        <dbReference type="ARBA" id="ARBA00023110"/>
    </source>
</evidence>
<dbReference type="PANTHER" id="PTHR43811:SF19">
    <property type="entry name" value="39 KDA FK506-BINDING NUCLEAR PROTEIN"/>
    <property type="match status" value="1"/>
</dbReference>
<dbReference type="InterPro" id="IPR001179">
    <property type="entry name" value="PPIase_FKBP_dom"/>
</dbReference>
<evidence type="ECO:0000256" key="2">
    <source>
        <dbReference type="ARBA" id="ARBA00006577"/>
    </source>
</evidence>
<feature type="signal peptide" evidence="7">
    <location>
        <begin position="1"/>
        <end position="35"/>
    </location>
</feature>
<dbReference type="PANTHER" id="PTHR43811">
    <property type="entry name" value="FKBP-TYPE PEPTIDYL-PROLYL CIS-TRANS ISOMERASE FKPA"/>
    <property type="match status" value="1"/>
</dbReference>
<evidence type="ECO:0000313" key="9">
    <source>
        <dbReference type="EMBL" id="PZF71804.1"/>
    </source>
</evidence>
<dbReference type="InterPro" id="IPR046357">
    <property type="entry name" value="PPIase_dom_sf"/>
</dbReference>
<dbReference type="Pfam" id="PF00254">
    <property type="entry name" value="FKBP_C"/>
    <property type="match status" value="1"/>
</dbReference>
<keyword evidence="4 6" id="KW-0697">Rotamase</keyword>
<dbReference type="Gene3D" id="3.10.50.40">
    <property type="match status" value="2"/>
</dbReference>
<comment type="similarity">
    <text evidence="2">Belongs to the FKBP-type PPIase family.</text>
</comment>
<keyword evidence="5 6" id="KW-0413">Isomerase</keyword>
<feature type="domain" description="PPIase FKBP-type" evidence="8">
    <location>
        <begin position="231"/>
        <end position="323"/>
    </location>
</feature>
<feature type="chain" id="PRO_5015905190" description="peptidylprolyl isomerase" evidence="7">
    <location>
        <begin position="36"/>
        <end position="323"/>
    </location>
</feature>
<gene>
    <name evidence="9" type="ORF">DN068_17210</name>
</gene>
<dbReference type="AlphaFoldDB" id="A0A2W2AV24"/>
<organism evidence="9 10">
    <name type="scientific">Taibaiella soli</name>
    <dbReference type="NCBI Taxonomy" id="1649169"/>
    <lineage>
        <taxon>Bacteria</taxon>
        <taxon>Pseudomonadati</taxon>
        <taxon>Bacteroidota</taxon>
        <taxon>Chitinophagia</taxon>
        <taxon>Chitinophagales</taxon>
        <taxon>Chitinophagaceae</taxon>
        <taxon>Taibaiella</taxon>
    </lineage>
</organism>
<comment type="catalytic activity">
    <reaction evidence="1 6">
        <text>[protein]-peptidylproline (omega=180) = [protein]-peptidylproline (omega=0)</text>
        <dbReference type="Rhea" id="RHEA:16237"/>
        <dbReference type="Rhea" id="RHEA-COMP:10747"/>
        <dbReference type="Rhea" id="RHEA-COMP:10748"/>
        <dbReference type="ChEBI" id="CHEBI:83833"/>
        <dbReference type="ChEBI" id="CHEBI:83834"/>
        <dbReference type="EC" id="5.2.1.8"/>
    </reaction>
</comment>
<name>A0A2W2AV24_9BACT</name>
<evidence type="ECO:0000259" key="8">
    <source>
        <dbReference type="PROSITE" id="PS50059"/>
    </source>
</evidence>
<dbReference type="GO" id="GO:0003755">
    <property type="term" value="F:peptidyl-prolyl cis-trans isomerase activity"/>
    <property type="evidence" value="ECO:0007669"/>
    <property type="project" value="UniProtKB-KW"/>
</dbReference>
<proteinExistence type="inferred from homology"/>
<reference evidence="9 10" key="1">
    <citation type="submission" date="2018-06" db="EMBL/GenBank/DDBJ databases">
        <title>Mucibacter soli gen. nov., sp. nov., a new member of the family Chitinophagaceae producing mucin.</title>
        <authorList>
            <person name="Kim M.-K."/>
            <person name="Park S."/>
            <person name="Kim T.-S."/>
            <person name="Joung Y."/>
            <person name="Han J.-H."/>
            <person name="Kim S.B."/>
        </authorList>
    </citation>
    <scope>NUCLEOTIDE SEQUENCE [LARGE SCALE GENOMIC DNA]</scope>
    <source>
        <strain evidence="9 10">R1-15</strain>
    </source>
</reference>
<dbReference type="EC" id="5.2.1.8" evidence="3 6"/>
<dbReference type="EMBL" id="QKTW01000022">
    <property type="protein sequence ID" value="PZF71804.1"/>
    <property type="molecule type" value="Genomic_DNA"/>
</dbReference>
<sequence length="323" mass="35264">MLYRRFVFKYPFKITMAKKLLTAAALLSLAIPAGAQAKKEAPKKVPAAAAYKTPAGFKTTKDGLEYKIVKDAPGTQLAKVGDFMEVHIHTHIGDSILFDSRKMNNNQPVPFQVPAPAFKGDLSDGLVMLTEGDSAIFRVPLDSLLKMGSQPMPWMKKGENMHVEYDIQVVSVKTPEQQKAEAEAHAKAQINADDKALQDYFAKNNLKPQKTASGLYYVITNPGTGDNPKPGQQVTVNYTGMTMSGAKFDSNVDPQFKHVEPFSFALGQGQVIRGWDEGIALLKKGGKGTLYIPSGLAYGERSPSPLIPANSVLIFDVEVKDFK</sequence>
<dbReference type="FunFam" id="3.10.50.40:FF:000006">
    <property type="entry name" value="Peptidyl-prolyl cis-trans isomerase"/>
    <property type="match status" value="1"/>
</dbReference>
<evidence type="ECO:0000256" key="1">
    <source>
        <dbReference type="ARBA" id="ARBA00000971"/>
    </source>
</evidence>
<keyword evidence="7" id="KW-0732">Signal</keyword>
<evidence type="ECO:0000256" key="3">
    <source>
        <dbReference type="ARBA" id="ARBA00013194"/>
    </source>
</evidence>
<protein>
    <recommendedName>
        <fullName evidence="3 6">peptidylprolyl isomerase</fullName>
        <ecNumber evidence="3 6">5.2.1.8</ecNumber>
    </recommendedName>
</protein>
<evidence type="ECO:0000256" key="6">
    <source>
        <dbReference type="PROSITE-ProRule" id="PRU00277"/>
    </source>
</evidence>